<dbReference type="SUPFAM" id="SSF53850">
    <property type="entry name" value="Periplasmic binding protein-like II"/>
    <property type="match status" value="1"/>
</dbReference>
<dbReference type="Gene3D" id="3.40.190.10">
    <property type="entry name" value="Periplasmic binding protein-like II"/>
    <property type="match status" value="2"/>
</dbReference>
<comment type="similarity">
    <text evidence="1">Belongs to the LysR transcriptional regulatory family.</text>
</comment>
<dbReference type="InterPro" id="IPR036390">
    <property type="entry name" value="WH_DNA-bd_sf"/>
</dbReference>
<reference evidence="6 7" key="1">
    <citation type="submission" date="2017-08" db="EMBL/GenBank/DDBJ databases">
        <title>The Vibrio qinghaiensis sp.-Q67 is a luminous bacteria isolated firstly from Qinghai lake, Qinghai province, China, which has been proved to be very sensitive to detect environmental and food pollutants. Therefore, complete genome analysis of V. qinghaiensis sp.-Q67 highlights the potential application of this strain on detection of hazards in the contaminated environments.</title>
        <authorList>
            <person name="Gong L."/>
        </authorList>
    </citation>
    <scope>NUCLEOTIDE SEQUENCE [LARGE SCALE GENOMIC DNA]</scope>
    <source>
        <strain evidence="6 7">Q67</strain>
    </source>
</reference>
<dbReference type="Proteomes" id="UP000215148">
    <property type="component" value="Chromosome 2"/>
</dbReference>
<evidence type="ECO:0000259" key="5">
    <source>
        <dbReference type="PROSITE" id="PS50931"/>
    </source>
</evidence>
<dbReference type="Gene3D" id="1.10.10.10">
    <property type="entry name" value="Winged helix-like DNA-binding domain superfamily/Winged helix DNA-binding domain"/>
    <property type="match status" value="1"/>
</dbReference>
<dbReference type="FunFam" id="1.10.10.10:FF:000001">
    <property type="entry name" value="LysR family transcriptional regulator"/>
    <property type="match status" value="1"/>
</dbReference>
<dbReference type="Pfam" id="PF00126">
    <property type="entry name" value="HTH_1"/>
    <property type="match status" value="1"/>
</dbReference>
<keyword evidence="3" id="KW-0238">DNA-binding</keyword>
<sequence length="294" mass="32870">MEFRYLKYFVAVAQTRHFTRAAEVLGIAQPPLSQQIKKLEHELGTPLFKRLPRGVELTEVGQMFYMDALSILKDVERAKARVKQLARGENIEVRMGFATSVAASTEILSRVRELRDGFPVVNLIAVELSMPELVDQLKSKQLDLAFMRLPCYASKPLKQVILCEEPFVAVIPIGHPLSEQHHLTLQQLKNEHVLLFPRETGPALHDTMSALFDDVGIRIDERFFAPQLRSTVAMAQAGFGIAIVPKSLAEHIDDSATIASLEGMPFSSQIALVWEASNLNKQVAKMVKALCIKK</sequence>
<dbReference type="RefSeq" id="WP_094501028.1">
    <property type="nucleotide sequence ID" value="NZ_CAWNHI010000002.1"/>
</dbReference>
<dbReference type="PROSITE" id="PS50931">
    <property type="entry name" value="HTH_LYSR"/>
    <property type="match status" value="1"/>
</dbReference>
<dbReference type="AlphaFoldDB" id="A0A223N1T5"/>
<evidence type="ECO:0000256" key="1">
    <source>
        <dbReference type="ARBA" id="ARBA00009437"/>
    </source>
</evidence>
<dbReference type="InterPro" id="IPR000847">
    <property type="entry name" value="LysR_HTH_N"/>
</dbReference>
<dbReference type="GO" id="GO:0003700">
    <property type="term" value="F:DNA-binding transcription factor activity"/>
    <property type="evidence" value="ECO:0007669"/>
    <property type="project" value="InterPro"/>
</dbReference>
<proteinExistence type="inferred from homology"/>
<dbReference type="SUPFAM" id="SSF46785">
    <property type="entry name" value="Winged helix' DNA-binding domain"/>
    <property type="match status" value="1"/>
</dbReference>
<feature type="domain" description="HTH lysR-type" evidence="5">
    <location>
        <begin position="1"/>
        <end position="58"/>
    </location>
</feature>
<keyword evidence="7" id="KW-1185">Reference proteome</keyword>
<dbReference type="InterPro" id="IPR036388">
    <property type="entry name" value="WH-like_DNA-bd_sf"/>
</dbReference>
<dbReference type="PANTHER" id="PTHR30346">
    <property type="entry name" value="TRANSCRIPTIONAL DUAL REGULATOR HCAR-RELATED"/>
    <property type="match status" value="1"/>
</dbReference>
<evidence type="ECO:0000256" key="4">
    <source>
        <dbReference type="ARBA" id="ARBA00023163"/>
    </source>
</evidence>
<organism evidence="6 7">
    <name type="scientific">Vibrio qinghaiensis</name>
    <dbReference type="NCBI Taxonomy" id="2025808"/>
    <lineage>
        <taxon>Bacteria</taxon>
        <taxon>Pseudomonadati</taxon>
        <taxon>Pseudomonadota</taxon>
        <taxon>Gammaproteobacteria</taxon>
        <taxon>Vibrionales</taxon>
        <taxon>Vibrionaceae</taxon>
        <taxon>Vibrio</taxon>
    </lineage>
</organism>
<keyword evidence="4" id="KW-0804">Transcription</keyword>
<evidence type="ECO:0000256" key="2">
    <source>
        <dbReference type="ARBA" id="ARBA00023015"/>
    </source>
</evidence>
<dbReference type="KEGG" id="vqi:CCZ37_13995"/>
<dbReference type="PRINTS" id="PR00039">
    <property type="entry name" value="HTHLYSR"/>
</dbReference>
<dbReference type="GO" id="GO:0003677">
    <property type="term" value="F:DNA binding"/>
    <property type="evidence" value="ECO:0007669"/>
    <property type="project" value="UniProtKB-KW"/>
</dbReference>
<dbReference type="PANTHER" id="PTHR30346:SF30">
    <property type="entry name" value="SMALL NEUTRAL PROTEASE REGULATORY PROTEIN"/>
    <property type="match status" value="1"/>
</dbReference>
<keyword evidence="2" id="KW-0805">Transcription regulation</keyword>
<protein>
    <submittedName>
        <fullName evidence="6">LysR family transcriptional regulator</fullName>
    </submittedName>
</protein>
<evidence type="ECO:0000256" key="3">
    <source>
        <dbReference type="ARBA" id="ARBA00023125"/>
    </source>
</evidence>
<name>A0A223N1T5_9VIBR</name>
<dbReference type="GO" id="GO:0032993">
    <property type="term" value="C:protein-DNA complex"/>
    <property type="evidence" value="ECO:0007669"/>
    <property type="project" value="TreeGrafter"/>
</dbReference>
<dbReference type="Pfam" id="PF03466">
    <property type="entry name" value="LysR_substrate"/>
    <property type="match status" value="1"/>
</dbReference>
<dbReference type="EMBL" id="CP022742">
    <property type="protein sequence ID" value="ASU23707.1"/>
    <property type="molecule type" value="Genomic_DNA"/>
</dbReference>
<evidence type="ECO:0000313" key="7">
    <source>
        <dbReference type="Proteomes" id="UP000215148"/>
    </source>
</evidence>
<dbReference type="InterPro" id="IPR005119">
    <property type="entry name" value="LysR_subst-bd"/>
</dbReference>
<gene>
    <name evidence="6" type="ORF">CCZ37_13995</name>
</gene>
<evidence type="ECO:0000313" key="6">
    <source>
        <dbReference type="EMBL" id="ASU23707.1"/>
    </source>
</evidence>
<accession>A0A223N1T5</accession>